<accession>A0A803TKI3</accession>
<dbReference type="GO" id="GO:0001503">
    <property type="term" value="P:ossification"/>
    <property type="evidence" value="ECO:0007669"/>
    <property type="project" value="Ensembl"/>
</dbReference>
<reference evidence="6" key="2">
    <citation type="submission" date="2025-08" db="UniProtKB">
        <authorList>
            <consortium name="Ensembl"/>
        </authorList>
    </citation>
    <scope>IDENTIFICATION</scope>
</reference>
<keyword evidence="7" id="KW-1185">Reference proteome</keyword>
<dbReference type="GO" id="GO:0060349">
    <property type="term" value="P:bone morphogenesis"/>
    <property type="evidence" value="ECO:0007669"/>
    <property type="project" value="Ensembl"/>
</dbReference>
<feature type="region of interest" description="Disordered" evidence="5">
    <location>
        <begin position="40"/>
        <end position="62"/>
    </location>
</feature>
<evidence type="ECO:0000256" key="5">
    <source>
        <dbReference type="SAM" id="MobiDB-lite"/>
    </source>
</evidence>
<dbReference type="InterPro" id="IPR028127">
    <property type="entry name" value="Ripply_fam"/>
</dbReference>
<reference evidence="6 7" key="1">
    <citation type="submission" date="2009-12" db="EMBL/GenBank/DDBJ databases">
        <title>The Genome Sequence of Anolis carolinensis (Green Anole Lizard).</title>
        <authorList>
            <consortium name="The Genome Sequencing Platform"/>
            <person name="Di Palma F."/>
            <person name="Alfoldi J."/>
            <person name="Heiman D."/>
            <person name="Young S."/>
            <person name="Grabherr M."/>
            <person name="Johnson J."/>
            <person name="Lander E.S."/>
            <person name="Lindblad-Toh K."/>
        </authorList>
    </citation>
    <scope>NUCLEOTIDE SEQUENCE [LARGE SCALE GENOMIC DNA]</scope>
    <source>
        <strain evidence="6 7">JBL SC #1</strain>
    </source>
</reference>
<feature type="compositionally biased region" description="Acidic residues" evidence="5">
    <location>
        <begin position="108"/>
        <end position="117"/>
    </location>
</feature>
<comment type="similarity">
    <text evidence="2">Belongs to the ripply family.</text>
</comment>
<dbReference type="Ensembl" id="ENSACAT00000057895.1">
    <property type="protein sequence ID" value="ENSACAP00000035723.1"/>
    <property type="gene ID" value="ENSACAG00000036808.1"/>
</dbReference>
<dbReference type="Proteomes" id="UP000001646">
    <property type="component" value="Chromosome 1"/>
</dbReference>
<dbReference type="GeneID" id="103281051"/>
<feature type="region of interest" description="Disordered" evidence="5">
    <location>
        <begin position="1"/>
        <end position="20"/>
    </location>
</feature>
<feature type="compositionally biased region" description="Polar residues" evidence="5">
    <location>
        <begin position="49"/>
        <end position="58"/>
    </location>
</feature>
<dbReference type="OrthoDB" id="5978888at2759"/>
<dbReference type="GO" id="GO:0009880">
    <property type="term" value="P:embryonic pattern specification"/>
    <property type="evidence" value="ECO:0000318"/>
    <property type="project" value="GO_Central"/>
</dbReference>
<evidence type="ECO:0000256" key="1">
    <source>
        <dbReference type="ARBA" id="ARBA00004123"/>
    </source>
</evidence>
<keyword evidence="3" id="KW-0217">Developmental protein</keyword>
<organism evidence="6 7">
    <name type="scientific">Anolis carolinensis</name>
    <name type="common">Green anole</name>
    <name type="synonym">American chameleon</name>
    <dbReference type="NCBI Taxonomy" id="28377"/>
    <lineage>
        <taxon>Eukaryota</taxon>
        <taxon>Metazoa</taxon>
        <taxon>Chordata</taxon>
        <taxon>Craniata</taxon>
        <taxon>Vertebrata</taxon>
        <taxon>Euteleostomi</taxon>
        <taxon>Lepidosauria</taxon>
        <taxon>Squamata</taxon>
        <taxon>Bifurcata</taxon>
        <taxon>Unidentata</taxon>
        <taxon>Episquamata</taxon>
        <taxon>Toxicofera</taxon>
        <taxon>Iguania</taxon>
        <taxon>Dactyloidae</taxon>
        <taxon>Anolis</taxon>
    </lineage>
</organism>
<dbReference type="PANTHER" id="PTHR16770:SF3">
    <property type="entry name" value="PROTEIN RIPPLY2"/>
    <property type="match status" value="1"/>
</dbReference>
<dbReference type="GO" id="GO:0000122">
    <property type="term" value="P:negative regulation of transcription by RNA polymerase II"/>
    <property type="evidence" value="ECO:0000318"/>
    <property type="project" value="GO_Central"/>
</dbReference>
<dbReference type="GO" id="GO:0032525">
    <property type="term" value="P:somite rostral/caudal axis specification"/>
    <property type="evidence" value="ECO:0007669"/>
    <property type="project" value="Ensembl"/>
</dbReference>
<evidence type="ECO:0000256" key="2">
    <source>
        <dbReference type="ARBA" id="ARBA00006944"/>
    </source>
</evidence>
<dbReference type="CTD" id="134701"/>
<evidence type="ECO:0000256" key="4">
    <source>
        <dbReference type="ARBA" id="ARBA00023242"/>
    </source>
</evidence>
<evidence type="ECO:0000313" key="6">
    <source>
        <dbReference type="Ensembl" id="ENSACAP00000035723.1"/>
    </source>
</evidence>
<dbReference type="KEGG" id="acs:103281051"/>
<dbReference type="GO" id="GO:0036342">
    <property type="term" value="P:post-anal tail morphogenesis"/>
    <property type="evidence" value="ECO:0007669"/>
    <property type="project" value="Ensembl"/>
</dbReference>
<reference evidence="6" key="3">
    <citation type="submission" date="2025-09" db="UniProtKB">
        <authorList>
            <consortium name="Ensembl"/>
        </authorList>
    </citation>
    <scope>IDENTIFICATION</scope>
</reference>
<dbReference type="GO" id="GO:0005634">
    <property type="term" value="C:nucleus"/>
    <property type="evidence" value="ECO:0000318"/>
    <property type="project" value="GO_Central"/>
</dbReference>
<keyword evidence="4" id="KW-0539">Nucleus</keyword>
<proteinExistence type="inferred from homology"/>
<dbReference type="GO" id="GO:0007219">
    <property type="term" value="P:Notch signaling pathway"/>
    <property type="evidence" value="ECO:0007669"/>
    <property type="project" value="Ensembl"/>
</dbReference>
<dbReference type="GeneTree" id="ENSGT00940000161538"/>
<dbReference type="PANTHER" id="PTHR16770">
    <property type="entry name" value="PROTEIN RIPPLY-LIKE"/>
    <property type="match status" value="1"/>
</dbReference>
<dbReference type="AlphaFoldDB" id="A0A803TKI3"/>
<comment type="subcellular location">
    <subcellularLocation>
        <location evidence="1">Nucleus</location>
    </subcellularLocation>
</comment>
<evidence type="ECO:0000256" key="3">
    <source>
        <dbReference type="ARBA" id="ARBA00022473"/>
    </source>
</evidence>
<gene>
    <name evidence="6" type="primary">RIPPLY2</name>
</gene>
<dbReference type="InParanoid" id="A0A803TKI3"/>
<sequence length="129" mass="14921">MESSPLGPRSPPHLGACKPRIPCTEVPRSERYWRPWIPTQKEAERQHQANHPTLGDSSETMEDSAKLTHYTHPVRLFWPKSRCFDYLYHEAEALLRNFPVQATLSFYEDSESEEEHDELDHGSEAAVDC</sequence>
<evidence type="ECO:0000313" key="7">
    <source>
        <dbReference type="Proteomes" id="UP000001646"/>
    </source>
</evidence>
<protein>
    <submittedName>
        <fullName evidence="6">Ripply transcriptional repressor 2</fullName>
    </submittedName>
</protein>
<dbReference type="RefSeq" id="XP_008119930.1">
    <property type="nucleotide sequence ID" value="XM_008121723.2"/>
</dbReference>
<feature type="region of interest" description="Disordered" evidence="5">
    <location>
        <begin position="108"/>
        <end position="129"/>
    </location>
</feature>
<dbReference type="GO" id="GO:0007368">
    <property type="term" value="P:determination of left/right symmetry"/>
    <property type="evidence" value="ECO:0007669"/>
    <property type="project" value="Ensembl"/>
</dbReference>
<name>A0A803TKI3_ANOCA</name>
<dbReference type="Pfam" id="PF14998">
    <property type="entry name" value="Ripply"/>
    <property type="match status" value="1"/>
</dbReference>